<reference evidence="1" key="1">
    <citation type="submission" date="2024-03" db="EMBL/GenBank/DDBJ databases">
        <title>Novel Streptomyces species of biotechnological and ecological value are a feature of Machair soil.</title>
        <authorList>
            <person name="Prole J.R."/>
            <person name="Goodfellow M."/>
            <person name="Allenby N."/>
            <person name="Ward A.C."/>
        </authorList>
    </citation>
    <scope>NUCLEOTIDE SEQUENCE</scope>
    <source>
        <strain evidence="1">MS1.AVA.4</strain>
    </source>
</reference>
<evidence type="ECO:0000313" key="2">
    <source>
        <dbReference type="Proteomes" id="UP001375539"/>
    </source>
</evidence>
<dbReference type="EMBL" id="JBBKAI010000002">
    <property type="protein sequence ID" value="MEJ8661488.1"/>
    <property type="molecule type" value="Genomic_DNA"/>
</dbReference>
<gene>
    <name evidence="1" type="ORF">WKI58_34115</name>
</gene>
<name>A0ACC6QTD7_9ACTN</name>
<evidence type="ECO:0000313" key="1">
    <source>
        <dbReference type="EMBL" id="MEJ8661488.1"/>
    </source>
</evidence>
<keyword evidence="2" id="KW-1185">Reference proteome</keyword>
<protein>
    <submittedName>
        <fullName evidence="1">Universal stress protein</fullName>
    </submittedName>
</protein>
<dbReference type="Proteomes" id="UP001375539">
    <property type="component" value="Unassembled WGS sequence"/>
</dbReference>
<comment type="caution">
    <text evidence="1">The sequence shown here is derived from an EMBL/GenBank/DDBJ whole genome shotgun (WGS) entry which is preliminary data.</text>
</comment>
<sequence>MARPIIVGVDRSPESVAALEWAAEEAQLRGRPLQVLHAWAWHPLPPASVPAGTSEHEWAEGVLNEALEHVSGIFPGLPVEGELVSGAARDMLVAASSRAEMLVIGSRGIGTLTGFLVGSVGLATVARAERPVALVRPVAAAGAAETAGGGAPPVVVGLDAAHHADLLIEFAFESARVRGLALRFVYAFSPPTIHERLAGDLESPYGHVLRQERQQALEAALSGWRHKYPEVPVAEEAVPGKPARLLLEAAREARLLILGRPRRPARAGAHVGPVVHAALHHAPCPVTVVPHD</sequence>
<organism evidence="1 2">
    <name type="scientific">Streptomyces pratisoli</name>
    <dbReference type="NCBI Taxonomy" id="3139917"/>
    <lineage>
        <taxon>Bacteria</taxon>
        <taxon>Bacillati</taxon>
        <taxon>Actinomycetota</taxon>
        <taxon>Actinomycetes</taxon>
        <taxon>Kitasatosporales</taxon>
        <taxon>Streptomycetaceae</taxon>
        <taxon>Streptomyces</taxon>
    </lineage>
</organism>
<accession>A0ACC6QTD7</accession>
<proteinExistence type="predicted"/>